<dbReference type="InParanoid" id="A0A2K1IJ19"/>
<gene>
    <name evidence="1" type="ORF">PHYPA_027967</name>
</gene>
<dbReference type="Gramene" id="Pp3c23_12170V3.1">
    <property type="protein sequence ID" value="Pp3c23_12170V3.1"/>
    <property type="gene ID" value="Pp3c23_12170"/>
</dbReference>
<protein>
    <recommendedName>
        <fullName evidence="4">Reverse transcriptase Ty1/copia-type domain-containing protein</fullName>
    </recommendedName>
</protein>
<dbReference type="EnsemblPlants" id="Pp3c23_12170V3.1">
    <property type="protein sequence ID" value="Pp3c23_12170V3.1"/>
    <property type="gene ID" value="Pp3c23_12170"/>
</dbReference>
<dbReference type="Proteomes" id="UP000006727">
    <property type="component" value="Chromosome 23"/>
</dbReference>
<proteinExistence type="predicted"/>
<sequence length="169" mass="19003">MANYSMCELRTRRWAYPTTIEVRTVGFSKPPQRGCHHANDTLLAAKHVLRNCWERGSSKHQMVASSCIACKGQWAKHRSLHALSSPGIQAVATASNGNQCAKPPLLPLACKSTTKHFDIKYHMIREQIKINVLQFDYISTNDNVADIFMKPFAPEKFKKLCALHIVQPG</sequence>
<organism evidence="1">
    <name type="scientific">Physcomitrium patens</name>
    <name type="common">Spreading-leaved earth moss</name>
    <name type="synonym">Physcomitrella patens</name>
    <dbReference type="NCBI Taxonomy" id="3218"/>
    <lineage>
        <taxon>Eukaryota</taxon>
        <taxon>Viridiplantae</taxon>
        <taxon>Streptophyta</taxon>
        <taxon>Embryophyta</taxon>
        <taxon>Bryophyta</taxon>
        <taxon>Bryophytina</taxon>
        <taxon>Bryopsida</taxon>
        <taxon>Funariidae</taxon>
        <taxon>Funariales</taxon>
        <taxon>Funariaceae</taxon>
        <taxon>Physcomitrium</taxon>
    </lineage>
</organism>
<evidence type="ECO:0000313" key="2">
    <source>
        <dbReference type="EnsemblPlants" id="Pp3c23_12170V3.1"/>
    </source>
</evidence>
<evidence type="ECO:0000313" key="1">
    <source>
        <dbReference type="EMBL" id="PNR29275.1"/>
    </source>
</evidence>
<dbReference type="AlphaFoldDB" id="A0A2K1IJ19"/>
<reference evidence="1 3" key="1">
    <citation type="journal article" date="2008" name="Science">
        <title>The Physcomitrella genome reveals evolutionary insights into the conquest of land by plants.</title>
        <authorList>
            <person name="Rensing S."/>
            <person name="Lang D."/>
            <person name="Zimmer A."/>
            <person name="Terry A."/>
            <person name="Salamov A."/>
            <person name="Shapiro H."/>
            <person name="Nishiyama T."/>
            <person name="Perroud P.-F."/>
            <person name="Lindquist E."/>
            <person name="Kamisugi Y."/>
            <person name="Tanahashi T."/>
            <person name="Sakakibara K."/>
            <person name="Fujita T."/>
            <person name="Oishi K."/>
            <person name="Shin-I T."/>
            <person name="Kuroki Y."/>
            <person name="Toyoda A."/>
            <person name="Suzuki Y."/>
            <person name="Hashimoto A."/>
            <person name="Yamaguchi K."/>
            <person name="Sugano A."/>
            <person name="Kohara Y."/>
            <person name="Fujiyama A."/>
            <person name="Anterola A."/>
            <person name="Aoki S."/>
            <person name="Ashton N."/>
            <person name="Barbazuk W.B."/>
            <person name="Barker E."/>
            <person name="Bennetzen J."/>
            <person name="Bezanilla M."/>
            <person name="Blankenship R."/>
            <person name="Cho S.H."/>
            <person name="Dutcher S."/>
            <person name="Estelle M."/>
            <person name="Fawcett J.A."/>
            <person name="Gundlach H."/>
            <person name="Hanada K."/>
            <person name="Heyl A."/>
            <person name="Hicks K.A."/>
            <person name="Hugh J."/>
            <person name="Lohr M."/>
            <person name="Mayer K."/>
            <person name="Melkozernov A."/>
            <person name="Murata T."/>
            <person name="Nelson D."/>
            <person name="Pils B."/>
            <person name="Prigge M."/>
            <person name="Reiss B."/>
            <person name="Renner T."/>
            <person name="Rombauts S."/>
            <person name="Rushton P."/>
            <person name="Sanderfoot A."/>
            <person name="Schween G."/>
            <person name="Shiu S.-H."/>
            <person name="Stueber K."/>
            <person name="Theodoulou F.L."/>
            <person name="Tu H."/>
            <person name="Van de Peer Y."/>
            <person name="Verrier P.J."/>
            <person name="Waters E."/>
            <person name="Wood A."/>
            <person name="Yang L."/>
            <person name="Cove D."/>
            <person name="Cuming A."/>
            <person name="Hasebe M."/>
            <person name="Lucas S."/>
            <person name="Mishler D.B."/>
            <person name="Reski R."/>
            <person name="Grigoriev I."/>
            <person name="Quatrano R.S."/>
            <person name="Boore J.L."/>
        </authorList>
    </citation>
    <scope>NUCLEOTIDE SEQUENCE [LARGE SCALE GENOMIC DNA]</scope>
    <source>
        <strain evidence="2 3">cv. Gransden 2004</strain>
    </source>
</reference>
<evidence type="ECO:0008006" key="4">
    <source>
        <dbReference type="Google" id="ProtNLM"/>
    </source>
</evidence>
<reference evidence="1 3" key="2">
    <citation type="journal article" date="2018" name="Plant J.">
        <title>The Physcomitrella patens chromosome-scale assembly reveals moss genome structure and evolution.</title>
        <authorList>
            <person name="Lang D."/>
            <person name="Ullrich K.K."/>
            <person name="Murat F."/>
            <person name="Fuchs J."/>
            <person name="Jenkins J."/>
            <person name="Haas F.B."/>
            <person name="Piednoel M."/>
            <person name="Gundlach H."/>
            <person name="Van Bel M."/>
            <person name="Meyberg R."/>
            <person name="Vives C."/>
            <person name="Morata J."/>
            <person name="Symeonidi A."/>
            <person name="Hiss M."/>
            <person name="Muchero W."/>
            <person name="Kamisugi Y."/>
            <person name="Saleh O."/>
            <person name="Blanc G."/>
            <person name="Decker E.L."/>
            <person name="van Gessel N."/>
            <person name="Grimwood J."/>
            <person name="Hayes R.D."/>
            <person name="Graham S.W."/>
            <person name="Gunter L.E."/>
            <person name="McDaniel S.F."/>
            <person name="Hoernstein S.N.W."/>
            <person name="Larsson A."/>
            <person name="Li F.W."/>
            <person name="Perroud P.F."/>
            <person name="Phillips J."/>
            <person name="Ranjan P."/>
            <person name="Rokshar D.S."/>
            <person name="Rothfels C.J."/>
            <person name="Schneider L."/>
            <person name="Shu S."/>
            <person name="Stevenson D.W."/>
            <person name="Thummler F."/>
            <person name="Tillich M."/>
            <person name="Villarreal Aguilar J.C."/>
            <person name="Widiez T."/>
            <person name="Wong G.K."/>
            <person name="Wymore A."/>
            <person name="Zhang Y."/>
            <person name="Zimmer A.D."/>
            <person name="Quatrano R.S."/>
            <person name="Mayer K.F.X."/>
            <person name="Goodstein D."/>
            <person name="Casacuberta J.M."/>
            <person name="Vandepoele K."/>
            <person name="Reski R."/>
            <person name="Cuming A.C."/>
            <person name="Tuskan G.A."/>
            <person name="Maumus F."/>
            <person name="Salse J."/>
            <person name="Schmutz J."/>
            <person name="Rensing S.A."/>
        </authorList>
    </citation>
    <scope>NUCLEOTIDE SEQUENCE [LARGE SCALE GENOMIC DNA]</scope>
    <source>
        <strain evidence="2 3">cv. Gransden 2004</strain>
    </source>
</reference>
<name>A0A2K1IJ19_PHYPA</name>
<dbReference type="EMBL" id="ABEU02000023">
    <property type="protein sequence ID" value="PNR29275.1"/>
    <property type="molecule type" value="Genomic_DNA"/>
</dbReference>
<accession>A0A2K1IJ19</accession>
<reference evidence="2" key="3">
    <citation type="submission" date="2020-12" db="UniProtKB">
        <authorList>
            <consortium name="EnsemblPlants"/>
        </authorList>
    </citation>
    <scope>IDENTIFICATION</scope>
</reference>
<keyword evidence="3" id="KW-1185">Reference proteome</keyword>
<evidence type="ECO:0000313" key="3">
    <source>
        <dbReference type="Proteomes" id="UP000006727"/>
    </source>
</evidence>